<dbReference type="Proteomes" id="UP001610446">
    <property type="component" value="Unassembled WGS sequence"/>
</dbReference>
<sequence>MPTILLGHSFGGLVIKKAIVIASTNPQYSRAYNSIVGLVFLGTPHRGTRLANASRWWWLGASSDIRSVLELGSDALSELDRSFLNVPFVRDENNAAKIHCFYELEPTIYGPSWLRLYSIFTVDKTSATWPGRPSQGLTVRHSDLVKFANKEDLNYMNIVAVLHRIIDQAGIFDHSKDIHI</sequence>
<dbReference type="EMBL" id="JBFXLU010000083">
    <property type="protein sequence ID" value="KAL2844139.1"/>
    <property type="molecule type" value="Genomic_DNA"/>
</dbReference>
<dbReference type="InterPro" id="IPR029058">
    <property type="entry name" value="AB_hydrolase_fold"/>
</dbReference>
<comment type="caution">
    <text evidence="1">The sequence shown here is derived from an EMBL/GenBank/DDBJ whole genome shotgun (WGS) entry which is preliminary data.</text>
</comment>
<dbReference type="PANTHER" id="PTHR48182:SF3">
    <property type="entry name" value="DUF676 DOMAIN-CONTAINING PROTEIN"/>
    <property type="match status" value="1"/>
</dbReference>
<organism evidence="1 2">
    <name type="scientific">Aspergillus pseudoustus</name>
    <dbReference type="NCBI Taxonomy" id="1810923"/>
    <lineage>
        <taxon>Eukaryota</taxon>
        <taxon>Fungi</taxon>
        <taxon>Dikarya</taxon>
        <taxon>Ascomycota</taxon>
        <taxon>Pezizomycotina</taxon>
        <taxon>Eurotiomycetes</taxon>
        <taxon>Eurotiomycetidae</taxon>
        <taxon>Eurotiales</taxon>
        <taxon>Aspergillaceae</taxon>
        <taxon>Aspergillus</taxon>
        <taxon>Aspergillus subgen. Nidulantes</taxon>
    </lineage>
</organism>
<accession>A0ABR4JX09</accession>
<evidence type="ECO:0008006" key="3">
    <source>
        <dbReference type="Google" id="ProtNLM"/>
    </source>
</evidence>
<reference evidence="1 2" key="1">
    <citation type="submission" date="2024-07" db="EMBL/GenBank/DDBJ databases">
        <title>Section-level genome sequencing and comparative genomics of Aspergillus sections Usti and Cavernicolus.</title>
        <authorList>
            <consortium name="Lawrence Berkeley National Laboratory"/>
            <person name="Nybo J.L."/>
            <person name="Vesth T.C."/>
            <person name="Theobald S."/>
            <person name="Frisvad J.C."/>
            <person name="Larsen T.O."/>
            <person name="Kjaerboelling I."/>
            <person name="Rothschild-Mancinelli K."/>
            <person name="Lyhne E.K."/>
            <person name="Kogle M.E."/>
            <person name="Barry K."/>
            <person name="Clum A."/>
            <person name="Na H."/>
            <person name="Ledsgaard L."/>
            <person name="Lin J."/>
            <person name="Lipzen A."/>
            <person name="Kuo A."/>
            <person name="Riley R."/>
            <person name="Mondo S."/>
            <person name="Labutti K."/>
            <person name="Haridas S."/>
            <person name="Pangalinan J."/>
            <person name="Salamov A.A."/>
            <person name="Simmons B.A."/>
            <person name="Magnuson J.K."/>
            <person name="Chen J."/>
            <person name="Drula E."/>
            <person name="Henrissat B."/>
            <person name="Wiebenga A."/>
            <person name="Lubbers R.J."/>
            <person name="Gomes A.C."/>
            <person name="Makela M.R."/>
            <person name="Stajich J."/>
            <person name="Grigoriev I.V."/>
            <person name="Mortensen U.H."/>
            <person name="De Vries R.P."/>
            <person name="Baker S.E."/>
            <person name="Andersen M.R."/>
        </authorList>
    </citation>
    <scope>NUCLEOTIDE SEQUENCE [LARGE SCALE GENOMIC DNA]</scope>
    <source>
        <strain evidence="1 2">CBS 123904</strain>
    </source>
</reference>
<dbReference type="PANTHER" id="PTHR48182">
    <property type="entry name" value="PROTEIN SERAC1"/>
    <property type="match status" value="1"/>
</dbReference>
<proteinExistence type="predicted"/>
<name>A0ABR4JX09_9EURO</name>
<dbReference type="SUPFAM" id="SSF53474">
    <property type="entry name" value="alpha/beta-Hydrolases"/>
    <property type="match status" value="1"/>
</dbReference>
<gene>
    <name evidence="1" type="ORF">BJY01DRAFT_248263</name>
</gene>
<evidence type="ECO:0000313" key="1">
    <source>
        <dbReference type="EMBL" id="KAL2844139.1"/>
    </source>
</evidence>
<evidence type="ECO:0000313" key="2">
    <source>
        <dbReference type="Proteomes" id="UP001610446"/>
    </source>
</evidence>
<keyword evidence="2" id="KW-1185">Reference proteome</keyword>
<dbReference type="Gene3D" id="3.40.50.1820">
    <property type="entry name" value="alpha/beta hydrolase"/>
    <property type="match status" value="1"/>
</dbReference>
<protein>
    <recommendedName>
        <fullName evidence="3">GPI inositol-deacylase</fullName>
    </recommendedName>
</protein>
<dbReference type="InterPro" id="IPR052374">
    <property type="entry name" value="SERAC1"/>
</dbReference>